<dbReference type="AlphaFoldDB" id="A0A1R2CFE9"/>
<name>A0A1R2CFE9_9CILI</name>
<evidence type="ECO:0000313" key="9">
    <source>
        <dbReference type="Proteomes" id="UP000187209"/>
    </source>
</evidence>
<keyword evidence="9" id="KW-1185">Reference proteome</keyword>
<evidence type="ECO:0000256" key="1">
    <source>
        <dbReference type="ARBA" id="ARBA00008518"/>
    </source>
</evidence>
<evidence type="ECO:0000256" key="5">
    <source>
        <dbReference type="PROSITE-ProRule" id="PRU00024"/>
    </source>
</evidence>
<evidence type="ECO:0008006" key="10">
    <source>
        <dbReference type="Google" id="ProtNLM"/>
    </source>
</evidence>
<proteinExistence type="inferred from homology"/>
<dbReference type="InterPro" id="IPR017907">
    <property type="entry name" value="Znf_RING_CS"/>
</dbReference>
<sequence length="376" mass="43486">MGSDFCKSDAVEYPPLKLSRNESVNKFLNTTSNLNTSKLSDQFSNQVKLLKDLGEAMKKGIQMSQESSKNFINSLESLDFYLCNKSLDPSPLTTEIFECPGCKICFDSIDRIPLRLPCRHSLCKLCAFHEYSQTNTIYCPQDESKSNFPPDELITKKHLLSQIEASEQQLLCLSHKLKCENFCITCKTIICPGCLNDHQNHTTDLLNSSKVNEEIAKWYKDFGTYIVKLEETKKKIEDSSSMFTECEELLLEHELNHIKSLKESREKVILNLMQASNEHIYLMESSLREIIEHMPRKKIRQFKDSITEEINRADEVKKNWDLMRHGEKLGLVKKIEIKSRRKIDLVNMEPWIRVSEALTTVKNFESMSIILATIQK</sequence>
<dbReference type="GO" id="GO:0008270">
    <property type="term" value="F:zinc ion binding"/>
    <property type="evidence" value="ECO:0007669"/>
    <property type="project" value="UniProtKB-KW"/>
</dbReference>
<dbReference type="InterPro" id="IPR018957">
    <property type="entry name" value="Znf_C3HC4_RING-type"/>
</dbReference>
<evidence type="ECO:0000259" key="6">
    <source>
        <dbReference type="PROSITE" id="PS50089"/>
    </source>
</evidence>
<gene>
    <name evidence="8" type="ORF">SteCoe_10494</name>
</gene>
<keyword evidence="4" id="KW-0862">Zinc</keyword>
<dbReference type="InterPro" id="IPR000315">
    <property type="entry name" value="Znf_B-box"/>
</dbReference>
<feature type="domain" description="RING-type" evidence="6">
    <location>
        <begin position="102"/>
        <end position="143"/>
    </location>
</feature>
<dbReference type="PROSITE" id="PS50089">
    <property type="entry name" value="ZF_RING_2"/>
    <property type="match status" value="1"/>
</dbReference>
<dbReference type="Gene3D" id="3.30.40.10">
    <property type="entry name" value="Zinc/RING finger domain, C3HC4 (zinc finger)"/>
    <property type="match status" value="1"/>
</dbReference>
<dbReference type="PROSITE" id="PS50119">
    <property type="entry name" value="ZF_BBOX"/>
    <property type="match status" value="1"/>
</dbReference>
<dbReference type="PROSITE" id="PS00518">
    <property type="entry name" value="ZF_RING_1"/>
    <property type="match status" value="1"/>
</dbReference>
<evidence type="ECO:0000259" key="7">
    <source>
        <dbReference type="PROSITE" id="PS50119"/>
    </source>
</evidence>
<reference evidence="8 9" key="1">
    <citation type="submission" date="2016-11" db="EMBL/GenBank/DDBJ databases">
        <title>The macronuclear genome of Stentor coeruleus: a giant cell with tiny introns.</title>
        <authorList>
            <person name="Slabodnick M."/>
            <person name="Ruby J.G."/>
            <person name="Reiff S.B."/>
            <person name="Swart E.C."/>
            <person name="Gosai S."/>
            <person name="Prabakaran S."/>
            <person name="Witkowska E."/>
            <person name="Larue G.E."/>
            <person name="Fisher S."/>
            <person name="Freeman R.M."/>
            <person name="Gunawardena J."/>
            <person name="Chu W."/>
            <person name="Stover N.A."/>
            <person name="Gregory B.D."/>
            <person name="Nowacki M."/>
            <person name="Derisi J."/>
            <person name="Roy S.W."/>
            <person name="Marshall W.F."/>
            <person name="Sood P."/>
        </authorList>
    </citation>
    <scope>NUCLEOTIDE SEQUENCE [LARGE SCALE GENOMIC DNA]</scope>
    <source>
        <strain evidence="8">WM001</strain>
    </source>
</reference>
<keyword evidence="3 5" id="KW-0863">Zinc-finger</keyword>
<evidence type="ECO:0000256" key="4">
    <source>
        <dbReference type="ARBA" id="ARBA00022833"/>
    </source>
</evidence>
<evidence type="ECO:0000256" key="3">
    <source>
        <dbReference type="ARBA" id="ARBA00022771"/>
    </source>
</evidence>
<dbReference type="Pfam" id="PF00097">
    <property type="entry name" value="zf-C3HC4"/>
    <property type="match status" value="1"/>
</dbReference>
<dbReference type="EMBL" id="MPUH01000169">
    <property type="protein sequence ID" value="OMJ87748.1"/>
    <property type="molecule type" value="Genomic_DNA"/>
</dbReference>
<dbReference type="SUPFAM" id="SSF57850">
    <property type="entry name" value="RING/U-box"/>
    <property type="match status" value="1"/>
</dbReference>
<accession>A0A1R2CFE9</accession>
<comment type="caution">
    <text evidence="8">The sequence shown here is derived from an EMBL/GenBank/DDBJ whole genome shotgun (WGS) entry which is preliminary data.</text>
</comment>
<dbReference type="SMART" id="SM00184">
    <property type="entry name" value="RING"/>
    <property type="match status" value="1"/>
</dbReference>
<dbReference type="InterPro" id="IPR013083">
    <property type="entry name" value="Znf_RING/FYVE/PHD"/>
</dbReference>
<feature type="domain" description="B box-type" evidence="7">
    <location>
        <begin position="167"/>
        <end position="206"/>
    </location>
</feature>
<dbReference type="InterPro" id="IPR001841">
    <property type="entry name" value="Znf_RING"/>
</dbReference>
<dbReference type="PANTHER" id="PTHR24103">
    <property type="entry name" value="E3 UBIQUITIN-PROTEIN LIGASE TRIM"/>
    <property type="match status" value="1"/>
</dbReference>
<dbReference type="OrthoDB" id="6105938at2759"/>
<comment type="similarity">
    <text evidence="1">Belongs to the TRIM/RBCC family.</text>
</comment>
<keyword evidence="2" id="KW-0479">Metal-binding</keyword>
<dbReference type="InterPro" id="IPR050143">
    <property type="entry name" value="TRIM/RBCC"/>
</dbReference>
<dbReference type="Proteomes" id="UP000187209">
    <property type="component" value="Unassembled WGS sequence"/>
</dbReference>
<dbReference type="SUPFAM" id="SSF57845">
    <property type="entry name" value="B-box zinc-binding domain"/>
    <property type="match status" value="1"/>
</dbReference>
<evidence type="ECO:0000256" key="2">
    <source>
        <dbReference type="ARBA" id="ARBA00022723"/>
    </source>
</evidence>
<organism evidence="8 9">
    <name type="scientific">Stentor coeruleus</name>
    <dbReference type="NCBI Taxonomy" id="5963"/>
    <lineage>
        <taxon>Eukaryota</taxon>
        <taxon>Sar</taxon>
        <taxon>Alveolata</taxon>
        <taxon>Ciliophora</taxon>
        <taxon>Postciliodesmatophora</taxon>
        <taxon>Heterotrichea</taxon>
        <taxon>Heterotrichida</taxon>
        <taxon>Stentoridae</taxon>
        <taxon>Stentor</taxon>
    </lineage>
</organism>
<protein>
    <recommendedName>
        <fullName evidence="10">RING-type domain-containing protein</fullName>
    </recommendedName>
</protein>
<evidence type="ECO:0000313" key="8">
    <source>
        <dbReference type="EMBL" id="OMJ87748.1"/>
    </source>
</evidence>